<proteinExistence type="inferred from homology"/>
<dbReference type="FunFam" id="3.20.20.140:FF:000032">
    <property type="entry name" value="Allantoinase Dal1"/>
    <property type="match status" value="1"/>
</dbReference>
<gene>
    <name evidence="10" type="ORF">PPSIR1_23589</name>
</gene>
<keyword evidence="8" id="KW-0862">Zinc</keyword>
<dbReference type="SUPFAM" id="SSF51338">
    <property type="entry name" value="Composite domain of metallo-dependent hydrolases"/>
    <property type="match status" value="1"/>
</dbReference>
<dbReference type="AlphaFoldDB" id="A6G7W0"/>
<dbReference type="InterPro" id="IPR018228">
    <property type="entry name" value="DNase_TatD-rel_CS"/>
</dbReference>
<dbReference type="GO" id="GO:0004038">
    <property type="term" value="F:allantoinase activity"/>
    <property type="evidence" value="ECO:0007669"/>
    <property type="project" value="UniProtKB-EC"/>
</dbReference>
<dbReference type="STRING" id="391625.PPSIR1_23589"/>
<dbReference type="InterPro" id="IPR006680">
    <property type="entry name" value="Amidohydro-rel"/>
</dbReference>
<evidence type="ECO:0000313" key="10">
    <source>
        <dbReference type="EMBL" id="EDM78053.1"/>
    </source>
</evidence>
<evidence type="ECO:0000256" key="8">
    <source>
        <dbReference type="ARBA" id="ARBA00022833"/>
    </source>
</evidence>
<feature type="domain" description="Amidohydrolase-related" evidence="9">
    <location>
        <begin position="42"/>
        <end position="417"/>
    </location>
</feature>
<evidence type="ECO:0000256" key="7">
    <source>
        <dbReference type="ARBA" id="ARBA00022801"/>
    </source>
</evidence>
<dbReference type="PROSITE" id="PS01137">
    <property type="entry name" value="TATD_1"/>
    <property type="match status" value="1"/>
</dbReference>
<accession>A6G7W0</accession>
<dbReference type="GO" id="GO:0050897">
    <property type="term" value="F:cobalt ion binding"/>
    <property type="evidence" value="ECO:0007669"/>
    <property type="project" value="InterPro"/>
</dbReference>
<dbReference type="GO" id="GO:0008270">
    <property type="term" value="F:zinc ion binding"/>
    <property type="evidence" value="ECO:0007669"/>
    <property type="project" value="InterPro"/>
</dbReference>
<protein>
    <recommendedName>
        <fullName evidence="5">allantoinase</fullName>
        <ecNumber evidence="5">3.5.2.5</ecNumber>
    </recommendedName>
</protein>
<dbReference type="InterPro" id="IPR050138">
    <property type="entry name" value="DHOase/Allantoinase_Hydrolase"/>
</dbReference>
<comment type="cofactor">
    <cofactor evidence="1">
        <name>Zn(2+)</name>
        <dbReference type="ChEBI" id="CHEBI:29105"/>
    </cofactor>
</comment>
<dbReference type="InterPro" id="IPR011059">
    <property type="entry name" value="Metal-dep_hydrolase_composite"/>
</dbReference>
<comment type="pathway">
    <text evidence="2">Nitrogen metabolism; (S)-allantoin degradation; allantoate from (S)-allantoin: step 1/1.</text>
</comment>
<dbReference type="Proteomes" id="UP000005801">
    <property type="component" value="Unassembled WGS sequence"/>
</dbReference>
<dbReference type="Gene3D" id="3.20.20.140">
    <property type="entry name" value="Metal-dependent hydrolases"/>
    <property type="match status" value="1"/>
</dbReference>
<dbReference type="NCBIfam" id="TIGR03178">
    <property type="entry name" value="allantoinase"/>
    <property type="match status" value="1"/>
</dbReference>
<comment type="caution">
    <text evidence="10">The sequence shown here is derived from an EMBL/GenBank/DDBJ whole genome shotgun (WGS) entry which is preliminary data.</text>
</comment>
<dbReference type="PANTHER" id="PTHR43668:SF2">
    <property type="entry name" value="ALLANTOINASE"/>
    <property type="match status" value="1"/>
</dbReference>
<evidence type="ECO:0000256" key="4">
    <source>
        <dbReference type="ARBA" id="ARBA00011881"/>
    </source>
</evidence>
<dbReference type="GO" id="GO:0006145">
    <property type="term" value="P:purine nucleobase catabolic process"/>
    <property type="evidence" value="ECO:0007669"/>
    <property type="project" value="TreeGrafter"/>
</dbReference>
<organism evidence="10 11">
    <name type="scientific">Plesiocystis pacifica SIR-1</name>
    <dbReference type="NCBI Taxonomy" id="391625"/>
    <lineage>
        <taxon>Bacteria</taxon>
        <taxon>Pseudomonadati</taxon>
        <taxon>Myxococcota</taxon>
        <taxon>Polyangia</taxon>
        <taxon>Nannocystales</taxon>
        <taxon>Nannocystaceae</taxon>
        <taxon>Plesiocystis</taxon>
    </lineage>
</organism>
<evidence type="ECO:0000256" key="1">
    <source>
        <dbReference type="ARBA" id="ARBA00001947"/>
    </source>
</evidence>
<comment type="similarity">
    <text evidence="3">Belongs to the metallo-dependent hydrolases superfamily. Allantoinase family.</text>
</comment>
<evidence type="ECO:0000313" key="11">
    <source>
        <dbReference type="Proteomes" id="UP000005801"/>
    </source>
</evidence>
<evidence type="ECO:0000256" key="5">
    <source>
        <dbReference type="ARBA" id="ARBA00012863"/>
    </source>
</evidence>
<dbReference type="InterPro" id="IPR017593">
    <property type="entry name" value="Allantoinase"/>
</dbReference>
<sequence>MVAPEGIGPAAVIVAGETIEAVVPRDAAILDGLPVEDLGERVIMPGLVDTHVHINEPGRTDWEGYATATRAAAAGGVTTVVDMPLNCIPVTTSVAALAAKRQACAGKLSVDTGYWGGVIGQDDAELAALTKAGVLGAKAFLCPSGIDEFPSVDEAQLRRGMAVLAAAGLPLLAHAEIESPVEDDSMDPRTYASYLASRPERWELDAIELLIRLSRETGCAVHIVHLSAASAIPVIAQARAEGLGVSVETCPHYLSLAAESIAAGATHFKCAPPIREQANQDLLWRGLEDGHIDMVVSDHSPCTPALKQLERGDFGQAWGGIASLQLTLPLAWTAASARGVGLAQLYQWLSVAPAKLAGLEASKGRLAPGCDADLCVWDPDASLTVDGATMYMRHDLTPYQGQTLLGAVERTYLRGQLICEAGVPLGPPRGRELLRGRP</sequence>
<name>A6G7W0_9BACT</name>
<evidence type="ECO:0000256" key="3">
    <source>
        <dbReference type="ARBA" id="ARBA00010368"/>
    </source>
</evidence>
<dbReference type="EC" id="3.5.2.5" evidence="5"/>
<evidence type="ECO:0000256" key="6">
    <source>
        <dbReference type="ARBA" id="ARBA00022723"/>
    </source>
</evidence>
<dbReference type="InterPro" id="IPR032466">
    <property type="entry name" value="Metal_Hydrolase"/>
</dbReference>
<keyword evidence="11" id="KW-1185">Reference proteome</keyword>
<dbReference type="PANTHER" id="PTHR43668">
    <property type="entry name" value="ALLANTOINASE"/>
    <property type="match status" value="1"/>
</dbReference>
<comment type="subunit">
    <text evidence="4">Homotetramer.</text>
</comment>
<dbReference type="Pfam" id="PF01979">
    <property type="entry name" value="Amidohydro_1"/>
    <property type="match status" value="1"/>
</dbReference>
<dbReference type="eggNOG" id="COG0044">
    <property type="taxonomic scope" value="Bacteria"/>
</dbReference>
<reference evidence="10 11" key="1">
    <citation type="submission" date="2007-06" db="EMBL/GenBank/DDBJ databases">
        <authorList>
            <person name="Shimkets L."/>
            <person name="Ferriera S."/>
            <person name="Johnson J."/>
            <person name="Kravitz S."/>
            <person name="Beeson K."/>
            <person name="Sutton G."/>
            <person name="Rogers Y.-H."/>
            <person name="Friedman R."/>
            <person name="Frazier M."/>
            <person name="Venter J.C."/>
        </authorList>
    </citation>
    <scope>NUCLEOTIDE SEQUENCE [LARGE SCALE GENOMIC DNA]</scope>
    <source>
        <strain evidence="10 11">SIR-1</strain>
    </source>
</reference>
<evidence type="ECO:0000259" key="9">
    <source>
        <dbReference type="Pfam" id="PF01979"/>
    </source>
</evidence>
<keyword evidence="7 10" id="KW-0378">Hydrolase</keyword>
<evidence type="ECO:0000256" key="2">
    <source>
        <dbReference type="ARBA" id="ARBA00004968"/>
    </source>
</evidence>
<dbReference type="SUPFAM" id="SSF51556">
    <property type="entry name" value="Metallo-dependent hydrolases"/>
    <property type="match status" value="1"/>
</dbReference>
<dbReference type="EMBL" id="ABCS01000036">
    <property type="protein sequence ID" value="EDM78053.1"/>
    <property type="molecule type" value="Genomic_DNA"/>
</dbReference>
<keyword evidence="6" id="KW-0479">Metal-binding</keyword>
<dbReference type="GO" id="GO:0005737">
    <property type="term" value="C:cytoplasm"/>
    <property type="evidence" value="ECO:0007669"/>
    <property type="project" value="TreeGrafter"/>
</dbReference>
<dbReference type="GO" id="GO:0000256">
    <property type="term" value="P:allantoin catabolic process"/>
    <property type="evidence" value="ECO:0007669"/>
    <property type="project" value="InterPro"/>
</dbReference>